<keyword evidence="3" id="KW-1185">Reference proteome</keyword>
<proteinExistence type="predicted"/>
<feature type="transmembrane region" description="Helical" evidence="1">
    <location>
        <begin position="12"/>
        <end position="29"/>
    </location>
</feature>
<dbReference type="AlphaFoldDB" id="A0A433SL27"/>
<name>A0A433SL27_ELYCH</name>
<dbReference type="STRING" id="188477.A0A433SL27"/>
<sequence>RVLYPLGKTKAVVCISLAWVLIASVFYLRNSNQSFGIKSLGEIKFSPNLGLTNSKESADDSLDWIDFSKDALTTSNRADQVKNCVIPQLLEKDPAMARFFKKIAPPKCTDEEWLYVDNGTVRFSQSALSKHKNITCDYYPLYRDGDFATKYGKVVSDIRDGFQMTSDFFKGVCRSLTTNETNLSIYSGIHYSEEREGGNIARAA</sequence>
<evidence type="ECO:0000313" key="2">
    <source>
        <dbReference type="EMBL" id="RUS69839.1"/>
    </source>
</evidence>
<keyword evidence="1" id="KW-1133">Transmembrane helix</keyword>
<organism evidence="2 3">
    <name type="scientific">Elysia chlorotica</name>
    <name type="common">Eastern emerald elysia</name>
    <name type="synonym">Sea slug</name>
    <dbReference type="NCBI Taxonomy" id="188477"/>
    <lineage>
        <taxon>Eukaryota</taxon>
        <taxon>Metazoa</taxon>
        <taxon>Spiralia</taxon>
        <taxon>Lophotrochozoa</taxon>
        <taxon>Mollusca</taxon>
        <taxon>Gastropoda</taxon>
        <taxon>Heterobranchia</taxon>
        <taxon>Euthyneura</taxon>
        <taxon>Panpulmonata</taxon>
        <taxon>Sacoglossa</taxon>
        <taxon>Placobranchoidea</taxon>
        <taxon>Plakobranchidae</taxon>
        <taxon>Elysia</taxon>
    </lineage>
</organism>
<evidence type="ECO:0000256" key="1">
    <source>
        <dbReference type="SAM" id="Phobius"/>
    </source>
</evidence>
<dbReference type="Proteomes" id="UP000271974">
    <property type="component" value="Unassembled WGS sequence"/>
</dbReference>
<gene>
    <name evidence="2" type="ORF">EGW08_022398</name>
</gene>
<comment type="caution">
    <text evidence="2">The sequence shown here is derived from an EMBL/GenBank/DDBJ whole genome shotgun (WGS) entry which is preliminary data.</text>
</comment>
<feature type="non-terminal residue" evidence="2">
    <location>
        <position position="1"/>
    </location>
</feature>
<keyword evidence="1" id="KW-0812">Transmembrane</keyword>
<accession>A0A433SL27</accession>
<keyword evidence="1" id="KW-0472">Membrane</keyword>
<dbReference type="EMBL" id="RQTK01001560">
    <property type="protein sequence ID" value="RUS69839.1"/>
    <property type="molecule type" value="Genomic_DNA"/>
</dbReference>
<reference evidence="2 3" key="1">
    <citation type="submission" date="2019-01" db="EMBL/GenBank/DDBJ databases">
        <title>A draft genome assembly of the solar-powered sea slug Elysia chlorotica.</title>
        <authorList>
            <person name="Cai H."/>
            <person name="Li Q."/>
            <person name="Fang X."/>
            <person name="Li J."/>
            <person name="Curtis N.E."/>
            <person name="Altenburger A."/>
            <person name="Shibata T."/>
            <person name="Feng M."/>
            <person name="Maeda T."/>
            <person name="Schwartz J.A."/>
            <person name="Shigenobu S."/>
            <person name="Lundholm N."/>
            <person name="Nishiyama T."/>
            <person name="Yang H."/>
            <person name="Hasebe M."/>
            <person name="Li S."/>
            <person name="Pierce S.K."/>
            <person name="Wang J."/>
        </authorList>
    </citation>
    <scope>NUCLEOTIDE SEQUENCE [LARGE SCALE GENOMIC DNA]</scope>
    <source>
        <strain evidence="2">EC2010</strain>
        <tissue evidence="2">Whole organism of an adult</tissue>
    </source>
</reference>
<protein>
    <submittedName>
        <fullName evidence="2">Uncharacterized protein</fullName>
    </submittedName>
</protein>
<dbReference type="OrthoDB" id="10415578at2759"/>
<evidence type="ECO:0000313" key="3">
    <source>
        <dbReference type="Proteomes" id="UP000271974"/>
    </source>
</evidence>